<keyword evidence="2" id="KW-1185">Reference proteome</keyword>
<evidence type="ECO:0008006" key="3">
    <source>
        <dbReference type="Google" id="ProtNLM"/>
    </source>
</evidence>
<sequence length="132" mass="14760">MSSGKPFDAMSDVGLRRLEVLMRGWKEHWGEAGAMPFFPLFPSPLTLQHHTPNITTFIYQPTKHHCNGMNTVHGGCISTIFDACTSVALMGRYSGEKWGGGGSSVRWWGSREEECGFEGNHETPQRRGPRHL</sequence>
<name>A0A395IVV6_9HELO</name>
<dbReference type="Proteomes" id="UP000249056">
    <property type="component" value="Unassembled WGS sequence"/>
</dbReference>
<dbReference type="SUPFAM" id="SSF54637">
    <property type="entry name" value="Thioesterase/thiol ester dehydrase-isomerase"/>
    <property type="match status" value="1"/>
</dbReference>
<evidence type="ECO:0000313" key="1">
    <source>
        <dbReference type="EMBL" id="RAL64281.1"/>
    </source>
</evidence>
<evidence type="ECO:0000313" key="2">
    <source>
        <dbReference type="Proteomes" id="UP000249056"/>
    </source>
</evidence>
<reference evidence="1 2" key="1">
    <citation type="submission" date="2018-06" db="EMBL/GenBank/DDBJ databases">
        <title>Genome Sequence of the Brown Rot Fungal Pathogen Monilinia fructigena.</title>
        <authorList>
            <person name="Landi L."/>
            <person name="De Miccolis Angelini R.M."/>
            <person name="Pollastro S."/>
            <person name="Abate D."/>
            <person name="Faretra F."/>
            <person name="Romanazzi G."/>
        </authorList>
    </citation>
    <scope>NUCLEOTIDE SEQUENCE [LARGE SCALE GENOMIC DNA]</scope>
    <source>
        <strain evidence="1 2">Mfrg269</strain>
    </source>
</reference>
<dbReference type="EMBL" id="QKRW01000015">
    <property type="protein sequence ID" value="RAL64281.1"/>
    <property type="molecule type" value="Genomic_DNA"/>
</dbReference>
<proteinExistence type="predicted"/>
<dbReference type="AlphaFoldDB" id="A0A395IVV6"/>
<dbReference type="InterPro" id="IPR029069">
    <property type="entry name" value="HotDog_dom_sf"/>
</dbReference>
<dbReference type="OrthoDB" id="2831072at2759"/>
<protein>
    <recommendedName>
        <fullName evidence="3">Thioesterase domain-containing protein</fullName>
    </recommendedName>
</protein>
<accession>A0A395IVV6</accession>
<organism evidence="1 2">
    <name type="scientific">Monilinia fructigena</name>
    <dbReference type="NCBI Taxonomy" id="38457"/>
    <lineage>
        <taxon>Eukaryota</taxon>
        <taxon>Fungi</taxon>
        <taxon>Dikarya</taxon>
        <taxon>Ascomycota</taxon>
        <taxon>Pezizomycotina</taxon>
        <taxon>Leotiomycetes</taxon>
        <taxon>Helotiales</taxon>
        <taxon>Sclerotiniaceae</taxon>
        <taxon>Monilinia</taxon>
    </lineage>
</organism>
<gene>
    <name evidence="1" type="ORF">DID88_002173</name>
</gene>
<dbReference type="Gene3D" id="3.10.129.10">
    <property type="entry name" value="Hotdog Thioesterase"/>
    <property type="match status" value="1"/>
</dbReference>
<comment type="caution">
    <text evidence="1">The sequence shown here is derived from an EMBL/GenBank/DDBJ whole genome shotgun (WGS) entry which is preliminary data.</text>
</comment>